<comment type="caution">
    <text evidence="1">The sequence shown here is derived from an EMBL/GenBank/DDBJ whole genome shotgun (WGS) entry which is preliminary data.</text>
</comment>
<name>A0A6A3WND8_9STRA</name>
<gene>
    <name evidence="1" type="ORF">PF005_g22228</name>
</gene>
<evidence type="ECO:0000313" key="1">
    <source>
        <dbReference type="EMBL" id="KAE9183101.1"/>
    </source>
</evidence>
<proteinExistence type="predicted"/>
<sequence>MEDISYIVKESETALALVSDDGSWEGDHDVLGAVAHEYPRRESLTPLRPATAVKFQQTVAARTVDGCHASRSVGMDVSGATSSTTRSTDRSVMFPSACTCFTRA</sequence>
<reference evidence="1 2" key="1">
    <citation type="submission" date="2018-08" db="EMBL/GenBank/DDBJ databases">
        <title>Genomic investigation of the strawberry pathogen Phytophthora fragariae indicates pathogenicity is determined by transcriptional variation in three key races.</title>
        <authorList>
            <person name="Adams T.M."/>
            <person name="Armitage A.D."/>
            <person name="Sobczyk M.K."/>
            <person name="Bates H.J."/>
            <person name="Dunwell J.M."/>
            <person name="Nellist C.F."/>
            <person name="Harrison R.J."/>
        </authorList>
    </citation>
    <scope>NUCLEOTIDE SEQUENCE [LARGE SCALE GENOMIC DNA]</scope>
    <source>
        <strain evidence="1 2">NOV-27</strain>
    </source>
</reference>
<dbReference type="AlphaFoldDB" id="A0A6A3WND8"/>
<dbReference type="EMBL" id="QXGB01001973">
    <property type="protein sequence ID" value="KAE9183101.1"/>
    <property type="molecule type" value="Genomic_DNA"/>
</dbReference>
<keyword evidence="2" id="KW-1185">Reference proteome</keyword>
<protein>
    <submittedName>
        <fullName evidence="1">Uncharacterized protein</fullName>
    </submittedName>
</protein>
<organism evidence="1 2">
    <name type="scientific">Phytophthora fragariae</name>
    <dbReference type="NCBI Taxonomy" id="53985"/>
    <lineage>
        <taxon>Eukaryota</taxon>
        <taxon>Sar</taxon>
        <taxon>Stramenopiles</taxon>
        <taxon>Oomycota</taxon>
        <taxon>Peronosporomycetes</taxon>
        <taxon>Peronosporales</taxon>
        <taxon>Peronosporaceae</taxon>
        <taxon>Phytophthora</taxon>
    </lineage>
</organism>
<dbReference type="Proteomes" id="UP000433483">
    <property type="component" value="Unassembled WGS sequence"/>
</dbReference>
<evidence type="ECO:0000313" key="2">
    <source>
        <dbReference type="Proteomes" id="UP000433483"/>
    </source>
</evidence>
<accession>A0A6A3WND8</accession>